<dbReference type="InterPro" id="IPR000330">
    <property type="entry name" value="SNF2_N"/>
</dbReference>
<dbReference type="InterPro" id="IPR049730">
    <property type="entry name" value="SNF2/RAD54-like_C"/>
</dbReference>
<sequence length="1128" mass="127952">MSRMVYEFPLDQADVRERFDNQDYQQARAYFNARYVLKLERSTDSGHCEAIVRGSLGEKYDVQLDWDEYGEYVDTYCNCPAFDVDSECTHIVTVMLALIDQDTGLASETMSQKKAGRSSSFLSMPMFGGMPASAIPGSAELENRYANQFLQLFAPSGGRGLRAVPTAANGDELAVIGVEFIVKATLESHRYASLIEIELKVGPKRLYVVPKIREFLDNMEQCEINPFSKSFTFNPNLHRFREEDEEVLRALAQIRHSEEFFTGGRASYYYDPNKNHRVLRVPPGSWEALRDKLGQVNATLEIDGQSCGPLPSIEPSMLSLSFDVGQAPNKKAYSVKPRGLDRIGLLSEYGLAVENGKLVSVNPDELRHLSAVKSWFEMERRSDVVIPPAKLSDFLERALPSLRKLGRVHIEKSLEERIVQPELKAKLYLDYKDESLHTRLEFDYGGQILVQTRKGTRRKEPSEASDIVLVRNLEREAQLTALLDASPWAGEADDRVLANEDDIYDFLYNRIPVWEKQAEVFATTAVRTLLQPMSQRPRASVDVDSSYDWLEIRFDMEGIDEREIRRILQSLVEKRRYYRLPSGAFLSLEQEEFREAASMMSDMDIRKSEIKGSRIQLPAVRGLRMSDRTEPGHGSLRIKWGSKLRQLLERMRNPADLEHPLPDSLGAILRDYQKEGFQWLKTLSFYRFGGILADDMGLGKTLQSIAYMVSEREEQQAAAGERRPSLVVCPASLVYNWESEIRKFAPQLRTSVVAGAKAEREGMLEQDIDSAVDVIITSYPLLRRDIEFYEGKPFGILILDEAQAFKNRSSQTAQTLKRVTAGRRFALTGTPIENRLGELWSIFDVVFPGLFESEKAFTAMAPDKIARIIRPFVLRRMKSEVLTELPEKIESVLYSELAVSQKKIYAAYLEKLRSETEETLQANGFQQGRMKILAGLTRLRQICCHPALFVEDYKGESGKLEQLLETVEECLDNGRRLLIFSQFTSMLEMIRGELAAAGRPCFYLDGSTPSAERLQLCDRFNSGENDIFLISLKAGGTGLNLTGADTVILFDLWWNPAVEQQAADRAYRIGQKKVVQVMRLVTQGTIEEKIYELQQRKKDIANEVIQSGEASLSSLSEEDIRELLAVPV</sequence>
<dbReference type="CDD" id="cd18793">
    <property type="entry name" value="SF2_C_SNF"/>
    <property type="match status" value="1"/>
</dbReference>
<keyword evidence="2" id="KW-0863">Zinc-finger</keyword>
<feature type="domain" description="Helicase C-terminal" evidence="5">
    <location>
        <begin position="959"/>
        <end position="1116"/>
    </location>
</feature>
<dbReference type="Gene3D" id="3.40.50.10810">
    <property type="entry name" value="Tandem AAA-ATPase domain"/>
    <property type="match status" value="1"/>
</dbReference>
<dbReference type="SMART" id="SM00490">
    <property type="entry name" value="HELICc"/>
    <property type="match status" value="1"/>
</dbReference>
<dbReference type="PANTHER" id="PTHR10799">
    <property type="entry name" value="SNF2/RAD54 HELICASE FAMILY"/>
    <property type="match status" value="1"/>
</dbReference>
<dbReference type="AlphaFoldDB" id="A0A4S4C1D8"/>
<accession>A0A4S4C1D8</accession>
<dbReference type="InterPro" id="IPR014001">
    <property type="entry name" value="Helicase_ATP-bd"/>
</dbReference>
<dbReference type="Pfam" id="PF08455">
    <property type="entry name" value="SNF2_assoc"/>
    <property type="match status" value="1"/>
</dbReference>
<dbReference type="SUPFAM" id="SSF52540">
    <property type="entry name" value="P-loop containing nucleoside triphosphate hydrolases"/>
    <property type="match status" value="2"/>
</dbReference>
<proteinExistence type="predicted"/>
<dbReference type="PROSITE" id="PS51194">
    <property type="entry name" value="HELICASE_CTER"/>
    <property type="match status" value="1"/>
</dbReference>
<dbReference type="PROSITE" id="PS51192">
    <property type="entry name" value="HELICASE_ATP_BIND_1"/>
    <property type="match status" value="1"/>
</dbReference>
<gene>
    <name evidence="6" type="ORF">E6C55_09830</name>
</gene>
<evidence type="ECO:0000259" key="5">
    <source>
        <dbReference type="PROSITE" id="PS51194"/>
    </source>
</evidence>
<dbReference type="InterPro" id="IPR001650">
    <property type="entry name" value="Helicase_C-like"/>
</dbReference>
<evidence type="ECO:0000313" key="7">
    <source>
        <dbReference type="Proteomes" id="UP000310636"/>
    </source>
</evidence>
<keyword evidence="6" id="KW-0347">Helicase</keyword>
<dbReference type="Gene3D" id="3.40.50.300">
    <property type="entry name" value="P-loop containing nucleotide triphosphate hydrolases"/>
    <property type="match status" value="1"/>
</dbReference>
<dbReference type="RefSeq" id="WP_136369613.1">
    <property type="nucleotide sequence ID" value="NZ_SSOB01000010.1"/>
</dbReference>
<keyword evidence="6" id="KW-0547">Nucleotide-binding</keyword>
<dbReference type="EMBL" id="SSOB01000010">
    <property type="protein sequence ID" value="THF80774.1"/>
    <property type="molecule type" value="Genomic_DNA"/>
</dbReference>
<evidence type="ECO:0000313" key="6">
    <source>
        <dbReference type="EMBL" id="THF80774.1"/>
    </source>
</evidence>
<keyword evidence="6" id="KW-0067">ATP-binding</keyword>
<feature type="domain" description="SWIM-type" evidence="3">
    <location>
        <begin position="60"/>
        <end position="99"/>
    </location>
</feature>
<feature type="domain" description="Helicase ATP-binding" evidence="4">
    <location>
        <begin position="681"/>
        <end position="849"/>
    </location>
</feature>
<dbReference type="Pfam" id="PF00271">
    <property type="entry name" value="Helicase_C"/>
    <property type="match status" value="1"/>
</dbReference>
<evidence type="ECO:0000256" key="2">
    <source>
        <dbReference type="PROSITE-ProRule" id="PRU00325"/>
    </source>
</evidence>
<reference evidence="6 7" key="1">
    <citation type="submission" date="2019-04" db="EMBL/GenBank/DDBJ databases">
        <title>Cohnella sp. nov. isolated from preserved vegetables.</title>
        <authorList>
            <person name="Lin S.-Y."/>
            <person name="Hung M.-H."/>
            <person name="Young C.-C."/>
        </authorList>
    </citation>
    <scope>NUCLEOTIDE SEQUENCE [LARGE SCALE GENOMIC DNA]</scope>
    <source>
        <strain evidence="6 7">CC-MHH1044</strain>
    </source>
</reference>
<dbReference type="OrthoDB" id="9760715at2"/>
<dbReference type="GO" id="GO:0004386">
    <property type="term" value="F:helicase activity"/>
    <property type="evidence" value="ECO:0007669"/>
    <property type="project" value="UniProtKB-KW"/>
</dbReference>
<dbReference type="CDD" id="cd18012">
    <property type="entry name" value="DEXQc_arch_SWI2_SNF2"/>
    <property type="match status" value="1"/>
</dbReference>
<keyword evidence="2" id="KW-0862">Zinc</keyword>
<evidence type="ECO:0000256" key="1">
    <source>
        <dbReference type="ARBA" id="ARBA00022801"/>
    </source>
</evidence>
<dbReference type="GO" id="GO:0016787">
    <property type="term" value="F:hydrolase activity"/>
    <property type="evidence" value="ECO:0007669"/>
    <property type="project" value="UniProtKB-KW"/>
</dbReference>
<protein>
    <submittedName>
        <fullName evidence="6">Helicase SNF</fullName>
    </submittedName>
</protein>
<dbReference type="GO" id="GO:0008270">
    <property type="term" value="F:zinc ion binding"/>
    <property type="evidence" value="ECO:0007669"/>
    <property type="project" value="UniProtKB-KW"/>
</dbReference>
<dbReference type="InterPro" id="IPR027417">
    <property type="entry name" value="P-loop_NTPase"/>
</dbReference>
<keyword evidence="7" id="KW-1185">Reference proteome</keyword>
<dbReference type="InterPro" id="IPR007527">
    <property type="entry name" value="Znf_SWIM"/>
</dbReference>
<comment type="caution">
    <text evidence="6">The sequence shown here is derived from an EMBL/GenBank/DDBJ whole genome shotgun (WGS) entry which is preliminary data.</text>
</comment>
<evidence type="ECO:0000259" key="4">
    <source>
        <dbReference type="PROSITE" id="PS51192"/>
    </source>
</evidence>
<dbReference type="InterPro" id="IPR038718">
    <property type="entry name" value="SNF2-like_sf"/>
</dbReference>
<dbReference type="Proteomes" id="UP000310636">
    <property type="component" value="Unassembled WGS sequence"/>
</dbReference>
<keyword evidence="1" id="KW-0378">Hydrolase</keyword>
<dbReference type="GO" id="GO:0005524">
    <property type="term" value="F:ATP binding"/>
    <property type="evidence" value="ECO:0007669"/>
    <property type="project" value="InterPro"/>
</dbReference>
<dbReference type="PROSITE" id="PS50966">
    <property type="entry name" value="ZF_SWIM"/>
    <property type="match status" value="1"/>
</dbReference>
<dbReference type="Pfam" id="PF00176">
    <property type="entry name" value="SNF2-rel_dom"/>
    <property type="match status" value="1"/>
</dbReference>
<evidence type="ECO:0000259" key="3">
    <source>
        <dbReference type="PROSITE" id="PS50966"/>
    </source>
</evidence>
<name>A0A4S4C1D8_9BACL</name>
<dbReference type="FunFam" id="3.40.50.300:FF:000533">
    <property type="entry name" value="Helicase, Snf2 family"/>
    <property type="match status" value="1"/>
</dbReference>
<dbReference type="InterPro" id="IPR013663">
    <property type="entry name" value="Helicase_SWF/SNF/SWI_bac"/>
</dbReference>
<keyword evidence="2" id="KW-0479">Metal-binding</keyword>
<organism evidence="6 7">
    <name type="scientific">Cohnella fermenti</name>
    <dbReference type="NCBI Taxonomy" id="2565925"/>
    <lineage>
        <taxon>Bacteria</taxon>
        <taxon>Bacillati</taxon>
        <taxon>Bacillota</taxon>
        <taxon>Bacilli</taxon>
        <taxon>Bacillales</taxon>
        <taxon>Paenibacillaceae</taxon>
        <taxon>Cohnella</taxon>
    </lineage>
</organism>
<dbReference type="SMART" id="SM00487">
    <property type="entry name" value="DEXDc"/>
    <property type="match status" value="1"/>
</dbReference>